<evidence type="ECO:0000256" key="1">
    <source>
        <dbReference type="SAM" id="MobiDB-lite"/>
    </source>
</evidence>
<feature type="non-terminal residue" evidence="2">
    <location>
        <position position="171"/>
    </location>
</feature>
<gene>
    <name evidence="2" type="ORF">LCGC14_2393690</name>
</gene>
<feature type="compositionally biased region" description="Polar residues" evidence="1">
    <location>
        <begin position="23"/>
        <end position="36"/>
    </location>
</feature>
<proteinExistence type="predicted"/>
<evidence type="ECO:0000313" key="2">
    <source>
        <dbReference type="EMBL" id="KKL26596.1"/>
    </source>
</evidence>
<dbReference type="AlphaFoldDB" id="A0A0F9E9R2"/>
<comment type="caution">
    <text evidence="2">The sequence shown here is derived from an EMBL/GenBank/DDBJ whole genome shotgun (WGS) entry which is preliminary data.</text>
</comment>
<accession>A0A0F9E9R2</accession>
<feature type="region of interest" description="Disordered" evidence="1">
    <location>
        <begin position="1"/>
        <end position="75"/>
    </location>
</feature>
<feature type="compositionally biased region" description="Basic and acidic residues" evidence="1">
    <location>
        <begin position="130"/>
        <end position="163"/>
    </location>
</feature>
<name>A0A0F9E9R2_9ZZZZ</name>
<protein>
    <submittedName>
        <fullName evidence="2">Uncharacterized protein</fullName>
    </submittedName>
</protein>
<dbReference type="EMBL" id="LAZR01035781">
    <property type="protein sequence ID" value="KKL26596.1"/>
    <property type="molecule type" value="Genomic_DNA"/>
</dbReference>
<reference evidence="2" key="1">
    <citation type="journal article" date="2015" name="Nature">
        <title>Complex archaea that bridge the gap between prokaryotes and eukaryotes.</title>
        <authorList>
            <person name="Spang A."/>
            <person name="Saw J.H."/>
            <person name="Jorgensen S.L."/>
            <person name="Zaremba-Niedzwiedzka K."/>
            <person name="Martijn J."/>
            <person name="Lind A.E."/>
            <person name="van Eijk R."/>
            <person name="Schleper C."/>
            <person name="Guy L."/>
            <person name="Ettema T.J."/>
        </authorList>
    </citation>
    <scope>NUCLEOTIDE SEQUENCE</scope>
</reference>
<feature type="compositionally biased region" description="Pro residues" evidence="1">
    <location>
        <begin position="49"/>
        <end position="67"/>
    </location>
</feature>
<organism evidence="2">
    <name type="scientific">marine sediment metagenome</name>
    <dbReference type="NCBI Taxonomy" id="412755"/>
    <lineage>
        <taxon>unclassified sequences</taxon>
        <taxon>metagenomes</taxon>
        <taxon>ecological metagenomes</taxon>
    </lineage>
</organism>
<feature type="region of interest" description="Disordered" evidence="1">
    <location>
        <begin position="122"/>
        <end position="171"/>
    </location>
</feature>
<sequence>MAHELFPRNRRRNFWDETPEQLEGTTDYQPSPSGYSSLVRAPGVEQPPEQAPAPTPNYPPPPQPPEMEPVSRGRRIGGALAAFAARFGGEPGAGTRVGQQIIQAPYQEKIADYRRQYGAWKSQAEYGEAQEERGRARAGETRAQEQHGRYESPGDVQTRRAQEAEAQGLTG</sequence>